<name>A0AAW5IV30_9BACT</name>
<organism evidence="1 2">
    <name type="scientific">Segatella copri</name>
    <dbReference type="NCBI Taxonomy" id="165179"/>
    <lineage>
        <taxon>Bacteria</taxon>
        <taxon>Pseudomonadati</taxon>
        <taxon>Bacteroidota</taxon>
        <taxon>Bacteroidia</taxon>
        <taxon>Bacteroidales</taxon>
        <taxon>Prevotellaceae</taxon>
        <taxon>Segatella</taxon>
    </lineage>
</organism>
<comment type="caution">
    <text evidence="1">The sequence shown here is derived from an EMBL/GenBank/DDBJ whole genome shotgun (WGS) entry which is preliminary data.</text>
</comment>
<protein>
    <submittedName>
        <fullName evidence="1">Uncharacterized protein</fullName>
    </submittedName>
</protein>
<accession>A0AAW5IV30</accession>
<dbReference type="AlphaFoldDB" id="A0AAW5IV30"/>
<proteinExistence type="predicted"/>
<dbReference type="RefSeq" id="WP_181993591.1">
    <property type="nucleotide sequence ID" value="NZ_JANDWK010000048.1"/>
</dbReference>
<reference evidence="1" key="1">
    <citation type="submission" date="2022-07" db="EMBL/GenBank/DDBJ databases">
        <title>Prevotella copri.</title>
        <authorList>
            <person name="Yang C."/>
        </authorList>
    </citation>
    <scope>NUCLEOTIDE SEQUENCE</scope>
    <source>
        <strain evidence="1">HF1476</strain>
    </source>
</reference>
<evidence type="ECO:0000313" key="2">
    <source>
        <dbReference type="Proteomes" id="UP001204486"/>
    </source>
</evidence>
<gene>
    <name evidence="1" type="ORF">NNC55_13260</name>
</gene>
<dbReference type="Proteomes" id="UP001204486">
    <property type="component" value="Unassembled WGS sequence"/>
</dbReference>
<sequence length="59" mass="6945">MFNLFFCYLCRSSVSAANVTRLKKSLMVKYLITIPAPKHLEMSDPILALWLKRRVWKES</sequence>
<evidence type="ECO:0000313" key="1">
    <source>
        <dbReference type="EMBL" id="MCP9600912.1"/>
    </source>
</evidence>
<dbReference type="EMBL" id="JANDWN010000045">
    <property type="protein sequence ID" value="MCP9600912.1"/>
    <property type="molecule type" value="Genomic_DNA"/>
</dbReference>